<dbReference type="STRING" id="7168.A0A182NVB4"/>
<feature type="compositionally biased region" description="Polar residues" evidence="1">
    <location>
        <begin position="486"/>
        <end position="495"/>
    </location>
</feature>
<reference evidence="2" key="2">
    <citation type="submission" date="2020-05" db="UniProtKB">
        <authorList>
            <consortium name="EnsemblMetazoa"/>
        </authorList>
    </citation>
    <scope>IDENTIFICATION</scope>
    <source>
        <strain evidence="2">WRAIR2</strain>
    </source>
</reference>
<keyword evidence="3" id="KW-1185">Reference proteome</keyword>
<sequence length="586" mass="60696">VSPSAETKQQPAHSARSVDGGIPASDSNIINLAITPFARGQGFSAAKGRNLGFVNDASLNAVPAGINNELSNVDVRGSTPQPTTVLRDSYGNPVTPFADLAKSELDSVGFLTNVNRGANFQSSNGGSAGKYNFKVPSYASGIIEPVAQPNFGLLPPNPAPGTVPVVPVASTTTVRPLGAQQQQFLPNAKIPTIEDGKILFAQKPVNGLLPPLFPDQLPPVYDVRVGTERSPIFVRDPFNGAVPTQSPQQPNHVAPAIDSAVGFKTDVNRQTNFPQPNPTTANRFSGIAPVSAIPNQVALSAFAATTKGPVVQKYNGGFGGSAGFLGNQQNLGTAYTSTVKPNVVPFPVHSQSSQQLPRPQPAFVSQTTFPTTARPVDKTTVQKYMGSFGGSSGFLGNQANIGTAYTKPPQAVSVFTGPPAVAPAQQPPPGHNFAPVQPAPIAPVASAAGARPQPPPTPPNTFNGPFNTGPTSQGTGVRPTAPPNFIQPQQNPVRPVSTSVTFNGGNKFTGSFGGAPGILGNQQRPGTHVKPGGTSFAPAQSQPTQHQQQPQSLIPQFQPSKPVTDTFTGSFGGPPGILRPFDTTKG</sequence>
<feature type="region of interest" description="Disordered" evidence="1">
    <location>
        <begin position="416"/>
        <end position="495"/>
    </location>
</feature>
<reference evidence="3" key="1">
    <citation type="submission" date="2013-03" db="EMBL/GenBank/DDBJ databases">
        <title>The Genome Sequence of Anopheles dirus WRAIR2.</title>
        <authorList>
            <consortium name="The Broad Institute Genomics Platform"/>
            <person name="Neafsey D.E."/>
            <person name="Walton C."/>
            <person name="Walker B."/>
            <person name="Young S.K."/>
            <person name="Zeng Q."/>
            <person name="Gargeya S."/>
            <person name="Fitzgerald M."/>
            <person name="Haas B."/>
            <person name="Abouelleil A."/>
            <person name="Allen A.W."/>
            <person name="Alvarado L."/>
            <person name="Arachchi H.M."/>
            <person name="Berlin A.M."/>
            <person name="Chapman S.B."/>
            <person name="Gainer-Dewar J."/>
            <person name="Goldberg J."/>
            <person name="Griggs A."/>
            <person name="Gujja S."/>
            <person name="Hansen M."/>
            <person name="Howarth C."/>
            <person name="Imamovic A."/>
            <person name="Ireland A."/>
            <person name="Larimer J."/>
            <person name="McCowan C."/>
            <person name="Murphy C."/>
            <person name="Pearson M."/>
            <person name="Poon T.W."/>
            <person name="Priest M."/>
            <person name="Roberts A."/>
            <person name="Saif S."/>
            <person name="Shea T."/>
            <person name="Sisk P."/>
            <person name="Sykes S."/>
            <person name="Wortman J."/>
            <person name="Nusbaum C."/>
            <person name="Birren B."/>
        </authorList>
    </citation>
    <scope>NUCLEOTIDE SEQUENCE [LARGE SCALE GENOMIC DNA]</scope>
    <source>
        <strain evidence="3">WRAIR2</strain>
    </source>
</reference>
<name>A0A182NVB4_9DIPT</name>
<accession>A0A182NVB4</accession>
<evidence type="ECO:0000313" key="3">
    <source>
        <dbReference type="Proteomes" id="UP000075884"/>
    </source>
</evidence>
<organism evidence="2 3">
    <name type="scientific">Anopheles dirus</name>
    <dbReference type="NCBI Taxonomy" id="7168"/>
    <lineage>
        <taxon>Eukaryota</taxon>
        <taxon>Metazoa</taxon>
        <taxon>Ecdysozoa</taxon>
        <taxon>Arthropoda</taxon>
        <taxon>Hexapoda</taxon>
        <taxon>Insecta</taxon>
        <taxon>Pterygota</taxon>
        <taxon>Neoptera</taxon>
        <taxon>Endopterygota</taxon>
        <taxon>Diptera</taxon>
        <taxon>Nematocera</taxon>
        <taxon>Culicoidea</taxon>
        <taxon>Culicidae</taxon>
        <taxon>Anophelinae</taxon>
        <taxon>Anopheles</taxon>
    </lineage>
</organism>
<dbReference type="AlphaFoldDB" id="A0A182NVB4"/>
<proteinExistence type="predicted"/>
<protein>
    <submittedName>
        <fullName evidence="2">Uncharacterized protein</fullName>
    </submittedName>
</protein>
<feature type="compositionally biased region" description="Low complexity" evidence="1">
    <location>
        <begin position="442"/>
        <end position="451"/>
    </location>
</feature>
<feature type="region of interest" description="Disordered" evidence="1">
    <location>
        <begin position="522"/>
        <end position="586"/>
    </location>
</feature>
<evidence type="ECO:0000256" key="1">
    <source>
        <dbReference type="SAM" id="MobiDB-lite"/>
    </source>
</evidence>
<dbReference type="EnsemblMetazoa" id="ADIR011615-RA">
    <property type="protein sequence ID" value="ADIR011615-PA"/>
    <property type="gene ID" value="ADIR011615"/>
</dbReference>
<dbReference type="Proteomes" id="UP000075884">
    <property type="component" value="Unassembled WGS sequence"/>
</dbReference>
<feature type="compositionally biased region" description="Low complexity" evidence="1">
    <location>
        <begin position="460"/>
        <end position="471"/>
    </location>
</feature>
<feature type="compositionally biased region" description="Polar residues" evidence="1">
    <location>
        <begin position="1"/>
        <end position="12"/>
    </location>
</feature>
<feature type="compositionally biased region" description="Low complexity" evidence="1">
    <location>
        <begin position="538"/>
        <end position="560"/>
    </location>
</feature>
<feature type="region of interest" description="Disordered" evidence="1">
    <location>
        <begin position="1"/>
        <end position="21"/>
    </location>
</feature>
<evidence type="ECO:0000313" key="2">
    <source>
        <dbReference type="EnsemblMetazoa" id="ADIR011615-PA"/>
    </source>
</evidence>
<dbReference type="VEuPathDB" id="VectorBase:ADIR011615"/>